<dbReference type="SUPFAM" id="SSF101473">
    <property type="entry name" value="DhaL-like"/>
    <property type="match status" value="1"/>
</dbReference>
<sequence length="177" mass="19419">LLNDLAEIAAESMGGISGAVFSVIFASAAQAFLTSSKQTAAECEKWISACMMAKEGLMSYTHVRPGDRTILDTLHYFVEAFTDPTLECLTEAVKAAKAGVEESSLPADPGAWILAEVLQLILIQVEVLFSNDEGDENEEEEDEEQENKKEENKEVNEEKNEGEVFETSDDEETTSED</sequence>
<feature type="non-terminal residue" evidence="7">
    <location>
        <position position="1"/>
    </location>
</feature>
<gene>
    <name evidence="7" type="ORF">g.24692</name>
</gene>
<evidence type="ECO:0000313" key="7">
    <source>
        <dbReference type="EMBL" id="JAS54500.1"/>
    </source>
</evidence>
<dbReference type="Pfam" id="PF02734">
    <property type="entry name" value="Dak2"/>
    <property type="match status" value="1"/>
</dbReference>
<evidence type="ECO:0000256" key="2">
    <source>
        <dbReference type="ARBA" id="ARBA00022777"/>
    </source>
</evidence>
<dbReference type="InterPro" id="IPR036117">
    <property type="entry name" value="DhaL_dom_sf"/>
</dbReference>
<protein>
    <recommendedName>
        <fullName evidence="6">DhaL domain-containing protein</fullName>
    </recommendedName>
</protein>
<evidence type="ECO:0000259" key="6">
    <source>
        <dbReference type="PROSITE" id="PS51480"/>
    </source>
</evidence>
<dbReference type="SMART" id="SM01120">
    <property type="entry name" value="Dak2"/>
    <property type="match status" value="1"/>
</dbReference>
<feature type="region of interest" description="Disordered" evidence="5">
    <location>
        <begin position="131"/>
        <end position="177"/>
    </location>
</feature>
<feature type="domain" description="DhaL" evidence="6">
    <location>
        <begin position="1"/>
        <end position="123"/>
    </location>
</feature>
<dbReference type="GO" id="GO:0005829">
    <property type="term" value="C:cytosol"/>
    <property type="evidence" value="ECO:0007669"/>
    <property type="project" value="TreeGrafter"/>
</dbReference>
<keyword evidence="1" id="KW-0808">Transferase</keyword>
<feature type="compositionally biased region" description="Acidic residues" evidence="5">
    <location>
        <begin position="163"/>
        <end position="177"/>
    </location>
</feature>
<accession>A0A1B6FWD2</accession>
<evidence type="ECO:0000256" key="5">
    <source>
        <dbReference type="SAM" id="MobiDB-lite"/>
    </source>
</evidence>
<name>A0A1B6FWD2_9HEMI</name>
<keyword evidence="2" id="KW-0418">Kinase</keyword>
<dbReference type="EMBL" id="GECZ01015269">
    <property type="protein sequence ID" value="JAS54500.1"/>
    <property type="molecule type" value="Transcribed_RNA"/>
</dbReference>
<dbReference type="InterPro" id="IPR050861">
    <property type="entry name" value="Dihydroxyacetone_Kinase"/>
</dbReference>
<dbReference type="InterPro" id="IPR004007">
    <property type="entry name" value="DhaL_dom"/>
</dbReference>
<reference evidence="7" key="1">
    <citation type="submission" date="2015-11" db="EMBL/GenBank/DDBJ databases">
        <title>De novo transcriptome assembly of four potential Pierce s Disease insect vectors from Arizona vineyards.</title>
        <authorList>
            <person name="Tassone E.E."/>
        </authorList>
    </citation>
    <scope>NUCLEOTIDE SEQUENCE</scope>
</reference>
<dbReference type="GO" id="GO:0050354">
    <property type="term" value="F:triokinase activity"/>
    <property type="evidence" value="ECO:0007669"/>
    <property type="project" value="UniProtKB-EC"/>
</dbReference>
<dbReference type="PANTHER" id="PTHR28629:SF4">
    <property type="entry name" value="TRIOKINASE_FMN CYCLASE"/>
    <property type="match status" value="1"/>
</dbReference>
<dbReference type="PROSITE" id="PS51480">
    <property type="entry name" value="DHAL"/>
    <property type="match status" value="1"/>
</dbReference>
<proteinExistence type="predicted"/>
<comment type="catalytic activity">
    <reaction evidence="4">
        <text>dihydroxyacetone + ATP = dihydroxyacetone phosphate + ADP + H(+)</text>
        <dbReference type="Rhea" id="RHEA:15773"/>
        <dbReference type="ChEBI" id="CHEBI:15378"/>
        <dbReference type="ChEBI" id="CHEBI:16016"/>
        <dbReference type="ChEBI" id="CHEBI:30616"/>
        <dbReference type="ChEBI" id="CHEBI:57642"/>
        <dbReference type="ChEBI" id="CHEBI:456216"/>
        <dbReference type="EC" id="2.7.1.29"/>
    </reaction>
</comment>
<dbReference type="Gene3D" id="1.25.40.340">
    <property type="match status" value="1"/>
</dbReference>
<feature type="compositionally biased region" description="Acidic residues" evidence="5">
    <location>
        <begin position="132"/>
        <end position="145"/>
    </location>
</feature>
<dbReference type="GO" id="GO:0004371">
    <property type="term" value="F:glycerone kinase activity"/>
    <property type="evidence" value="ECO:0007669"/>
    <property type="project" value="UniProtKB-EC"/>
</dbReference>
<dbReference type="PANTHER" id="PTHR28629">
    <property type="entry name" value="TRIOKINASE/FMN CYCLASE"/>
    <property type="match status" value="1"/>
</dbReference>
<feature type="compositionally biased region" description="Basic and acidic residues" evidence="5">
    <location>
        <begin position="146"/>
        <end position="162"/>
    </location>
</feature>
<evidence type="ECO:0000256" key="1">
    <source>
        <dbReference type="ARBA" id="ARBA00022679"/>
    </source>
</evidence>
<evidence type="ECO:0000256" key="3">
    <source>
        <dbReference type="ARBA" id="ARBA00047974"/>
    </source>
</evidence>
<evidence type="ECO:0000256" key="4">
    <source>
        <dbReference type="ARBA" id="ARBA00048898"/>
    </source>
</evidence>
<dbReference type="AlphaFoldDB" id="A0A1B6FWD2"/>
<feature type="non-terminal residue" evidence="7">
    <location>
        <position position="177"/>
    </location>
</feature>
<organism evidence="7">
    <name type="scientific">Cuerna arida</name>
    <dbReference type="NCBI Taxonomy" id="1464854"/>
    <lineage>
        <taxon>Eukaryota</taxon>
        <taxon>Metazoa</taxon>
        <taxon>Ecdysozoa</taxon>
        <taxon>Arthropoda</taxon>
        <taxon>Hexapoda</taxon>
        <taxon>Insecta</taxon>
        <taxon>Pterygota</taxon>
        <taxon>Neoptera</taxon>
        <taxon>Paraneoptera</taxon>
        <taxon>Hemiptera</taxon>
        <taxon>Auchenorrhyncha</taxon>
        <taxon>Membracoidea</taxon>
        <taxon>Cicadellidae</taxon>
        <taxon>Cicadellinae</taxon>
        <taxon>Proconiini</taxon>
        <taxon>Cuerna</taxon>
    </lineage>
</organism>
<dbReference type="GO" id="GO:0019563">
    <property type="term" value="P:glycerol catabolic process"/>
    <property type="evidence" value="ECO:0007669"/>
    <property type="project" value="TreeGrafter"/>
</dbReference>
<comment type="catalytic activity">
    <reaction evidence="3">
        <text>D-glyceraldehyde + ATP = D-glyceraldehyde 3-phosphate + ADP + H(+)</text>
        <dbReference type="Rhea" id="RHEA:13941"/>
        <dbReference type="ChEBI" id="CHEBI:15378"/>
        <dbReference type="ChEBI" id="CHEBI:17378"/>
        <dbReference type="ChEBI" id="CHEBI:30616"/>
        <dbReference type="ChEBI" id="CHEBI:59776"/>
        <dbReference type="ChEBI" id="CHEBI:456216"/>
        <dbReference type="EC" id="2.7.1.28"/>
    </reaction>
</comment>